<dbReference type="PANTHER" id="PTHR35101:SF12">
    <property type="entry name" value="OS02G0162600 PROTEIN"/>
    <property type="match status" value="1"/>
</dbReference>
<name>A0A9I9CFF9_CUCME</name>
<accession>A0A9I9CFF9</accession>
<organism evidence="1">
    <name type="scientific">Cucumis melo</name>
    <name type="common">Muskmelon</name>
    <dbReference type="NCBI Taxonomy" id="3656"/>
    <lineage>
        <taxon>Eukaryota</taxon>
        <taxon>Viridiplantae</taxon>
        <taxon>Streptophyta</taxon>
        <taxon>Embryophyta</taxon>
        <taxon>Tracheophyta</taxon>
        <taxon>Spermatophyta</taxon>
        <taxon>Magnoliopsida</taxon>
        <taxon>eudicotyledons</taxon>
        <taxon>Gunneridae</taxon>
        <taxon>Pentapetalae</taxon>
        <taxon>rosids</taxon>
        <taxon>fabids</taxon>
        <taxon>Cucurbitales</taxon>
        <taxon>Cucurbitaceae</taxon>
        <taxon>Benincaseae</taxon>
        <taxon>Cucumis</taxon>
    </lineage>
</organism>
<sequence>QPKILFHKNRNHITFFVIPFVFSSFKIPNLKFHFLKMAATSRLARFISEACPPQFVSVMRRRSPKVLDTINEEDQRESLASSSSFKIDKFSVSSPPSPASSAAAAAVNSKYFLDQVPVPLGPFSIFEH</sequence>
<evidence type="ECO:0000313" key="1">
    <source>
        <dbReference type="EnsemblPlants" id="MELO3C002763.2.1"/>
    </source>
</evidence>
<dbReference type="PANTHER" id="PTHR35101">
    <property type="entry name" value="OS02G0162600 PROTEIN"/>
    <property type="match status" value="1"/>
</dbReference>
<protein>
    <submittedName>
        <fullName evidence="1">Uncharacterized protein</fullName>
    </submittedName>
</protein>
<dbReference type="Gramene" id="MELO3C002763.2.1">
    <property type="protein sequence ID" value="MELO3C002763.2.1"/>
    <property type="gene ID" value="MELO3C002763.2"/>
</dbReference>
<dbReference type="EnsemblPlants" id="MELO3C002763.2.1">
    <property type="protein sequence ID" value="MELO3C002763.2.1"/>
    <property type="gene ID" value="MELO3C002763.2"/>
</dbReference>
<proteinExistence type="predicted"/>
<reference evidence="1" key="1">
    <citation type="submission" date="2023-03" db="UniProtKB">
        <authorList>
            <consortium name="EnsemblPlants"/>
        </authorList>
    </citation>
    <scope>IDENTIFICATION</scope>
</reference>
<dbReference type="AlphaFoldDB" id="A0A9I9CFF9"/>